<dbReference type="Proteomes" id="UP000016491">
    <property type="component" value="Unassembled WGS sequence"/>
</dbReference>
<proteinExistence type="predicted"/>
<comment type="caution">
    <text evidence="1">The sequence shown here is derived from an EMBL/GenBank/DDBJ whole genome shotgun (WGS) entry which is preliminary data.</text>
</comment>
<organism evidence="1 2">
    <name type="scientific">[Clostridium] symbiosum ATCC 14940</name>
    <dbReference type="NCBI Taxonomy" id="411472"/>
    <lineage>
        <taxon>Bacteria</taxon>
        <taxon>Bacillati</taxon>
        <taxon>Bacillota</taxon>
        <taxon>Clostridia</taxon>
        <taxon>Lachnospirales</taxon>
        <taxon>Lachnospiraceae</taxon>
        <taxon>Otoolea</taxon>
    </lineage>
</organism>
<evidence type="ECO:0000313" key="1">
    <source>
        <dbReference type="EMBL" id="ERI76299.1"/>
    </source>
</evidence>
<dbReference type="EMBL" id="AWSU01000207">
    <property type="protein sequence ID" value="ERI76299.1"/>
    <property type="molecule type" value="Genomic_DNA"/>
</dbReference>
<gene>
    <name evidence="1" type="ORF">CLOSYM_02683</name>
</gene>
<evidence type="ECO:0000313" key="2">
    <source>
        <dbReference type="Proteomes" id="UP000016491"/>
    </source>
</evidence>
<protein>
    <submittedName>
        <fullName evidence="1">Uncharacterized protein</fullName>
    </submittedName>
</protein>
<dbReference type="AlphaFoldDB" id="A0ABC9TWR2"/>
<name>A0ABC9TWR2_CLOSY</name>
<reference evidence="1 2" key="1">
    <citation type="submission" date="2013-07" db="EMBL/GenBank/DDBJ databases">
        <authorList>
            <person name="Weinstock G."/>
            <person name="Sodergren E."/>
            <person name="Wylie T."/>
            <person name="Fulton L."/>
            <person name="Fulton R."/>
            <person name="Fronick C."/>
            <person name="O'Laughlin M."/>
            <person name="Godfrey J."/>
            <person name="Miner T."/>
            <person name="Herter B."/>
            <person name="Appelbaum E."/>
            <person name="Cordes M."/>
            <person name="Lek S."/>
            <person name="Wollam A."/>
            <person name="Pepin K.H."/>
            <person name="Palsikar V.B."/>
            <person name="Mitreva M."/>
            <person name="Wilson R.K."/>
        </authorList>
    </citation>
    <scope>NUCLEOTIDE SEQUENCE [LARGE SCALE GENOMIC DNA]</scope>
    <source>
        <strain evidence="1 2">ATCC 14940</strain>
    </source>
</reference>
<sequence length="52" mass="6029">MSCICLFQTYSASQFETDFHFTYYNSISGIVKVTFYHLEDRTVSSYVPMRGG</sequence>
<accession>A0ABC9TWR2</accession>